<dbReference type="PANTHER" id="PTHR45964:SF9">
    <property type="entry name" value="SULFOTRANSFERASE"/>
    <property type="match status" value="1"/>
</dbReference>
<evidence type="ECO:0000256" key="1">
    <source>
        <dbReference type="ARBA" id="ARBA00010236"/>
    </source>
</evidence>
<reference evidence="2 3" key="1">
    <citation type="journal article" date="2019" name="PLoS Biol.">
        <title>Sex chromosomes control vertical transmission of feminizing Wolbachia symbionts in an isopod.</title>
        <authorList>
            <person name="Becking T."/>
            <person name="Chebbi M.A."/>
            <person name="Giraud I."/>
            <person name="Moumen B."/>
            <person name="Laverre T."/>
            <person name="Caubet Y."/>
            <person name="Peccoud J."/>
            <person name="Gilbert C."/>
            <person name="Cordaux R."/>
        </authorList>
    </citation>
    <scope>NUCLEOTIDE SEQUENCE [LARGE SCALE GENOMIC DNA]</scope>
    <source>
        <strain evidence="2">ANa2</strain>
        <tissue evidence="2">Whole body excluding digestive tract and cuticle</tissue>
    </source>
</reference>
<dbReference type="AlphaFoldDB" id="A0A5N5TLR9"/>
<keyword evidence="3" id="KW-1185">Reference proteome</keyword>
<accession>A0A5N5TLR9</accession>
<dbReference type="InterPro" id="IPR051589">
    <property type="entry name" value="Sialate-O-sulfotransferase"/>
</dbReference>
<sequence length="214" mass="24841">MLQGHHQNEESYFAEMRRKGQVVRLPSGGEMIRASPRQVLLYPNRTFYPWERISECENYYTKFAPPGSLSPKALASFPSSGSSWLSDNITYSQIWVKKNHMEELNNEGIIIIRNPFMALVSHRHLDAGGHIGFAPEAHFEGEGWRSFVLLKIKLWKEFYMDWINNSKRGDLYVIFYEDLTSDVLEYLEKGSQFPIPSDRQSALAMYRQIPKGRS</sequence>
<dbReference type="PANTHER" id="PTHR45964">
    <property type="entry name" value="WSCD FAMILY MEMBER CG9164"/>
    <property type="match status" value="1"/>
</dbReference>
<dbReference type="EMBL" id="SEYY01000492">
    <property type="protein sequence ID" value="KAB7507117.1"/>
    <property type="molecule type" value="Genomic_DNA"/>
</dbReference>
<dbReference type="SUPFAM" id="SSF52540">
    <property type="entry name" value="P-loop containing nucleoside triphosphate hydrolases"/>
    <property type="match status" value="1"/>
</dbReference>
<organism evidence="2 3">
    <name type="scientific">Armadillidium nasatum</name>
    <dbReference type="NCBI Taxonomy" id="96803"/>
    <lineage>
        <taxon>Eukaryota</taxon>
        <taxon>Metazoa</taxon>
        <taxon>Ecdysozoa</taxon>
        <taxon>Arthropoda</taxon>
        <taxon>Crustacea</taxon>
        <taxon>Multicrustacea</taxon>
        <taxon>Malacostraca</taxon>
        <taxon>Eumalacostraca</taxon>
        <taxon>Peracarida</taxon>
        <taxon>Isopoda</taxon>
        <taxon>Oniscidea</taxon>
        <taxon>Crinocheta</taxon>
        <taxon>Armadillidiidae</taxon>
        <taxon>Armadillidium</taxon>
    </lineage>
</organism>
<proteinExistence type="inferred from homology"/>
<comment type="caution">
    <text evidence="2">The sequence shown here is derived from an EMBL/GenBank/DDBJ whole genome shotgun (WGS) entry which is preliminary data.</text>
</comment>
<dbReference type="Gene3D" id="3.40.50.300">
    <property type="entry name" value="P-loop containing nucleotide triphosphate hydrolases"/>
    <property type="match status" value="1"/>
</dbReference>
<comment type="similarity">
    <text evidence="1">Belongs to the WSCD family.</text>
</comment>
<name>A0A5N5TLR9_9CRUS</name>
<protein>
    <submittedName>
        <fullName evidence="2">WSC domain-containing protein 1</fullName>
    </submittedName>
</protein>
<gene>
    <name evidence="2" type="primary">wscd1</name>
    <name evidence="2" type="ORF">Anas_04358</name>
</gene>
<dbReference type="OrthoDB" id="5985073at2759"/>
<evidence type="ECO:0000313" key="3">
    <source>
        <dbReference type="Proteomes" id="UP000326759"/>
    </source>
</evidence>
<dbReference type="InterPro" id="IPR027417">
    <property type="entry name" value="P-loop_NTPase"/>
</dbReference>
<evidence type="ECO:0000313" key="2">
    <source>
        <dbReference type="EMBL" id="KAB7507117.1"/>
    </source>
</evidence>
<dbReference type="Proteomes" id="UP000326759">
    <property type="component" value="Unassembled WGS sequence"/>
</dbReference>